<reference evidence="3 4" key="1">
    <citation type="submission" date="2020-09" db="EMBL/GenBank/DDBJ databases">
        <title>De no assembly of potato wild relative species, Solanum commersonii.</title>
        <authorList>
            <person name="Cho K."/>
        </authorList>
    </citation>
    <scope>NUCLEOTIDE SEQUENCE [LARGE SCALE GENOMIC DNA]</scope>
    <source>
        <strain evidence="3">LZ3.2</strain>
        <tissue evidence="3">Leaf</tissue>
    </source>
</reference>
<dbReference type="OrthoDB" id="1306244at2759"/>
<proteinExistence type="predicted"/>
<dbReference type="Pfam" id="PF20167">
    <property type="entry name" value="Transposase_32"/>
    <property type="match status" value="1"/>
</dbReference>
<dbReference type="AlphaFoldDB" id="A0A9J5W739"/>
<feature type="non-terminal residue" evidence="3">
    <location>
        <position position="1"/>
    </location>
</feature>
<dbReference type="PANTHER" id="PTHR33180">
    <property type="entry name" value="PHOTOSYSTEM II CP43 REACTION CENTER PROTEIN"/>
    <property type="match status" value="1"/>
</dbReference>
<dbReference type="Proteomes" id="UP000824120">
    <property type="component" value="Chromosome 12"/>
</dbReference>
<organism evidence="3 4">
    <name type="scientific">Solanum commersonii</name>
    <name type="common">Commerson's wild potato</name>
    <name type="synonym">Commerson's nightshade</name>
    <dbReference type="NCBI Taxonomy" id="4109"/>
    <lineage>
        <taxon>Eukaryota</taxon>
        <taxon>Viridiplantae</taxon>
        <taxon>Streptophyta</taxon>
        <taxon>Embryophyta</taxon>
        <taxon>Tracheophyta</taxon>
        <taxon>Spermatophyta</taxon>
        <taxon>Magnoliopsida</taxon>
        <taxon>eudicotyledons</taxon>
        <taxon>Gunneridae</taxon>
        <taxon>Pentapetalae</taxon>
        <taxon>asterids</taxon>
        <taxon>lamiids</taxon>
        <taxon>Solanales</taxon>
        <taxon>Solanaceae</taxon>
        <taxon>Solanoideae</taxon>
        <taxon>Solaneae</taxon>
        <taxon>Solanum</taxon>
    </lineage>
</organism>
<sequence length="316" mass="35404">EKPEVAENTRRLVKSLLDCPFSASLNLFCIEFYKAYGELVPKSKKKASEIRPVKSVMVRDKEVGFNSEYINTVLAITLQSICLYDGLHVAQSLEELKGCLAPLISETTPRWIEVGVPIEKRDLSIAAHFWFGFVSTTIMPSQNESIQCHPKAVCLGSIMSWRNIDLGLLILQEMAMRVKKRIKKCHPCCIYPLQTFVDELAVRVTACESGQWETSEATALKAKVVDLRKDVDYLKYINVTSLLKDVDDVDASKIPPATTNNVHCNEPVVSESNSETNEGEDTDTSGEHTWRLFGSYEGDYAVSDSNITYRDFLGCS</sequence>
<gene>
    <name evidence="3" type="ORF">H5410_060925</name>
</gene>
<feature type="region of interest" description="Disordered" evidence="1">
    <location>
        <begin position="265"/>
        <end position="288"/>
    </location>
</feature>
<evidence type="ECO:0000259" key="2">
    <source>
        <dbReference type="Pfam" id="PF20167"/>
    </source>
</evidence>
<protein>
    <recommendedName>
        <fullName evidence="2">Putative plant transposon protein domain-containing protein</fullName>
    </recommendedName>
</protein>
<dbReference type="PANTHER" id="PTHR33180:SF31">
    <property type="entry name" value="POLYPROTEIN PROTEIN"/>
    <property type="match status" value="1"/>
</dbReference>
<dbReference type="InterPro" id="IPR046796">
    <property type="entry name" value="Transposase_32_dom"/>
</dbReference>
<name>A0A9J5W739_SOLCO</name>
<evidence type="ECO:0000256" key="1">
    <source>
        <dbReference type="SAM" id="MobiDB-lite"/>
    </source>
</evidence>
<evidence type="ECO:0000313" key="4">
    <source>
        <dbReference type="Proteomes" id="UP000824120"/>
    </source>
</evidence>
<keyword evidence="4" id="KW-1185">Reference proteome</keyword>
<accession>A0A9J5W739</accession>
<evidence type="ECO:0000313" key="3">
    <source>
        <dbReference type="EMBL" id="KAG5571159.1"/>
    </source>
</evidence>
<comment type="caution">
    <text evidence="3">The sequence shown here is derived from an EMBL/GenBank/DDBJ whole genome shotgun (WGS) entry which is preliminary data.</text>
</comment>
<dbReference type="EMBL" id="JACXVP010000012">
    <property type="protein sequence ID" value="KAG5571159.1"/>
    <property type="molecule type" value="Genomic_DNA"/>
</dbReference>
<feature type="domain" description="Putative plant transposon protein" evidence="2">
    <location>
        <begin position="31"/>
        <end position="191"/>
    </location>
</feature>